<evidence type="ECO:0000256" key="1">
    <source>
        <dbReference type="SAM" id="SignalP"/>
    </source>
</evidence>
<evidence type="ECO:0000313" key="2">
    <source>
        <dbReference type="Proteomes" id="UP000887566"/>
    </source>
</evidence>
<feature type="signal peptide" evidence="1">
    <location>
        <begin position="1"/>
        <end position="21"/>
    </location>
</feature>
<dbReference type="Proteomes" id="UP000887566">
    <property type="component" value="Unplaced"/>
</dbReference>
<feature type="chain" id="PRO_5037869517" evidence="1">
    <location>
        <begin position="22"/>
        <end position="93"/>
    </location>
</feature>
<sequence>MALPKLSTVFLLLVIVGIVASAAVHDSSELTREKRQGLLSGLLFGQPYGYGRYPGGYPGYGRGYGGYRRGYGRGYGGWNRGYYGWGGPSNYYG</sequence>
<dbReference type="WBParaSite" id="PSAMB.scaffold123size75169.g2430.t1">
    <property type="protein sequence ID" value="PSAMB.scaffold123size75169.g2430.t1"/>
    <property type="gene ID" value="PSAMB.scaffold123size75169.g2430"/>
</dbReference>
<protein>
    <submittedName>
        <fullName evidence="3">Uncharacterized protein</fullName>
    </submittedName>
</protein>
<keyword evidence="1" id="KW-0732">Signal</keyword>
<evidence type="ECO:0000313" key="3">
    <source>
        <dbReference type="WBParaSite" id="PSAMB.scaffold123size75169.g2430.t1"/>
    </source>
</evidence>
<reference evidence="3" key="1">
    <citation type="submission" date="2022-11" db="UniProtKB">
        <authorList>
            <consortium name="WormBaseParasite"/>
        </authorList>
    </citation>
    <scope>IDENTIFICATION</scope>
</reference>
<organism evidence="2 3">
    <name type="scientific">Plectus sambesii</name>
    <dbReference type="NCBI Taxonomy" id="2011161"/>
    <lineage>
        <taxon>Eukaryota</taxon>
        <taxon>Metazoa</taxon>
        <taxon>Ecdysozoa</taxon>
        <taxon>Nematoda</taxon>
        <taxon>Chromadorea</taxon>
        <taxon>Plectida</taxon>
        <taxon>Plectina</taxon>
        <taxon>Plectoidea</taxon>
        <taxon>Plectidae</taxon>
        <taxon>Plectus</taxon>
    </lineage>
</organism>
<dbReference type="AlphaFoldDB" id="A0A914UTG7"/>
<name>A0A914UTG7_9BILA</name>
<accession>A0A914UTG7</accession>
<proteinExistence type="predicted"/>
<keyword evidence="2" id="KW-1185">Reference proteome</keyword>